<dbReference type="AlphaFoldDB" id="A0A1C3K7S2"/>
<sequence length="145" mass="15989">MDYGRSLGQSGLILVNFWGGLQAMFLFEIAPRTARDEDGTMAATQCVFCNQATKRPPARAVVKKAGMRCDGLWRIEVFRNARQRLIWQGCMRLAFSLPVPGRACCSPLGHGIRCGHAERSPPTHPWRARACAGAVLYRIECGIGP</sequence>
<accession>A0A1C3K7S2</accession>
<reference evidence="1 3" key="1">
    <citation type="submission" date="2016-06" db="EMBL/GenBank/DDBJ databases">
        <authorList>
            <person name="Kjaerup R.B."/>
            <person name="Dalgaard T.S."/>
            <person name="Juul-Madsen H.R."/>
        </authorList>
    </citation>
    <scope>NUCLEOTIDE SEQUENCE [LARGE SCALE GENOMIC DNA]</scope>
    <source>
        <strain evidence="1">Orrdi1</strain>
    </source>
</reference>
<dbReference type="Proteomes" id="UP000078558">
    <property type="component" value="Chromosome I"/>
</dbReference>
<reference evidence="2 3" key="2">
    <citation type="submission" date="2017-08" db="EMBL/GenBank/DDBJ databases">
        <authorList>
            <person name="de Groot N.N."/>
        </authorList>
    </citation>
    <scope>NUCLEOTIDE SEQUENCE [LARGE SCALE GENOMIC DNA]</scope>
    <source>
        <strain evidence="2">Orrdi1</strain>
    </source>
</reference>
<evidence type="ECO:0000313" key="3">
    <source>
        <dbReference type="Proteomes" id="UP000078558"/>
    </source>
</evidence>
<name>A0A1C3K7S2_9BURK</name>
<protein>
    <submittedName>
        <fullName evidence="1">Uncharacterized protein</fullName>
    </submittedName>
</protein>
<gene>
    <name evidence="1" type="ORF">ODI_02347</name>
    <name evidence="2" type="ORF">ODI_R1338</name>
</gene>
<evidence type="ECO:0000313" key="2">
    <source>
        <dbReference type="EMBL" id="SOE48263.1"/>
    </source>
</evidence>
<dbReference type="KEGG" id="odi:ODI_R1338"/>
<proteinExistence type="predicted"/>
<dbReference type="STRING" id="1851544.ODI_02347"/>
<dbReference type="EMBL" id="LT907988">
    <property type="protein sequence ID" value="SOE48263.1"/>
    <property type="molecule type" value="Genomic_DNA"/>
</dbReference>
<organism evidence="1 3">
    <name type="scientific">Orrella dioscoreae</name>
    <dbReference type="NCBI Taxonomy" id="1851544"/>
    <lineage>
        <taxon>Bacteria</taxon>
        <taxon>Pseudomonadati</taxon>
        <taxon>Pseudomonadota</taxon>
        <taxon>Betaproteobacteria</taxon>
        <taxon>Burkholderiales</taxon>
        <taxon>Alcaligenaceae</taxon>
        <taxon>Orrella</taxon>
    </lineage>
</organism>
<keyword evidence="3" id="KW-1185">Reference proteome</keyword>
<evidence type="ECO:0000313" key="1">
    <source>
        <dbReference type="EMBL" id="SBT27445.1"/>
    </source>
</evidence>
<dbReference type="EMBL" id="FLRC01000054">
    <property type="protein sequence ID" value="SBT27445.1"/>
    <property type="molecule type" value="Genomic_DNA"/>
</dbReference>